<keyword evidence="2" id="KW-1185">Reference proteome</keyword>
<protein>
    <submittedName>
        <fullName evidence="1">Uncharacterized protein</fullName>
    </submittedName>
</protein>
<comment type="caution">
    <text evidence="1">The sequence shown here is derived from an EMBL/GenBank/DDBJ whole genome shotgun (WGS) entry which is preliminary data.</text>
</comment>
<proteinExistence type="predicted"/>
<dbReference type="EMBL" id="REGN01005482">
    <property type="protein sequence ID" value="RNA13182.1"/>
    <property type="molecule type" value="Genomic_DNA"/>
</dbReference>
<evidence type="ECO:0000313" key="1">
    <source>
        <dbReference type="EMBL" id="RNA13182.1"/>
    </source>
</evidence>
<gene>
    <name evidence="1" type="ORF">BpHYR1_000408</name>
</gene>
<dbReference type="AlphaFoldDB" id="A0A3M7QPB4"/>
<name>A0A3M7QPB4_BRAPC</name>
<accession>A0A3M7QPB4</accession>
<sequence length="84" mass="9952">MAWNELKDSLLKKGIEINKKHGKIQKFSNKSSKILNFRLLSFARDKIYLQYCYEFLDNYLKLTRLIRRSMGKNSLGSRFFAGIN</sequence>
<reference evidence="1 2" key="1">
    <citation type="journal article" date="2018" name="Sci. Rep.">
        <title>Genomic signatures of local adaptation to the degree of environmental predictability in rotifers.</title>
        <authorList>
            <person name="Franch-Gras L."/>
            <person name="Hahn C."/>
            <person name="Garcia-Roger E.M."/>
            <person name="Carmona M.J."/>
            <person name="Serra M."/>
            <person name="Gomez A."/>
        </authorList>
    </citation>
    <scope>NUCLEOTIDE SEQUENCE [LARGE SCALE GENOMIC DNA]</scope>
    <source>
        <strain evidence="1">HYR1</strain>
    </source>
</reference>
<dbReference type="Proteomes" id="UP000276133">
    <property type="component" value="Unassembled WGS sequence"/>
</dbReference>
<evidence type="ECO:0000313" key="2">
    <source>
        <dbReference type="Proteomes" id="UP000276133"/>
    </source>
</evidence>
<organism evidence="1 2">
    <name type="scientific">Brachionus plicatilis</name>
    <name type="common">Marine rotifer</name>
    <name type="synonym">Brachionus muelleri</name>
    <dbReference type="NCBI Taxonomy" id="10195"/>
    <lineage>
        <taxon>Eukaryota</taxon>
        <taxon>Metazoa</taxon>
        <taxon>Spiralia</taxon>
        <taxon>Gnathifera</taxon>
        <taxon>Rotifera</taxon>
        <taxon>Eurotatoria</taxon>
        <taxon>Monogononta</taxon>
        <taxon>Pseudotrocha</taxon>
        <taxon>Ploima</taxon>
        <taxon>Brachionidae</taxon>
        <taxon>Brachionus</taxon>
    </lineage>
</organism>